<feature type="domain" description="TLC" evidence="12">
    <location>
        <begin position="125"/>
        <end position="339"/>
    </location>
</feature>
<dbReference type="GO" id="GO:0005789">
    <property type="term" value="C:endoplasmic reticulum membrane"/>
    <property type="evidence" value="ECO:0007669"/>
    <property type="project" value="TreeGrafter"/>
</dbReference>
<evidence type="ECO:0000256" key="4">
    <source>
        <dbReference type="ARBA" id="ARBA00022692"/>
    </source>
</evidence>
<dbReference type="FunCoup" id="E3MM49">
    <property type="interactions" value="1236"/>
</dbReference>
<comment type="similarity">
    <text evidence="2 8">Belongs to the TRAM family.</text>
</comment>
<evidence type="ECO:0000256" key="5">
    <source>
        <dbReference type="ARBA" id="ARBA00022927"/>
    </source>
</evidence>
<dbReference type="GO" id="GO:0045048">
    <property type="term" value="P:protein insertion into ER membrane"/>
    <property type="evidence" value="ECO:0007669"/>
    <property type="project" value="TreeGrafter"/>
</dbReference>
<evidence type="ECO:0000313" key="13">
    <source>
        <dbReference type="EMBL" id="EFP04874.1"/>
    </source>
</evidence>
<evidence type="ECO:0000313" key="14">
    <source>
        <dbReference type="Proteomes" id="UP000008281"/>
    </source>
</evidence>
<dbReference type="GO" id="GO:0006616">
    <property type="term" value="P:SRP-dependent cotranslational protein targeting to membrane, translocation"/>
    <property type="evidence" value="ECO:0007669"/>
    <property type="project" value="InterPro"/>
</dbReference>
<reference evidence="13" key="1">
    <citation type="submission" date="2007-07" db="EMBL/GenBank/DDBJ databases">
        <title>PCAP assembly of the Caenorhabditis remanei genome.</title>
        <authorList>
            <consortium name="The Caenorhabditis remanei Sequencing Consortium"/>
            <person name="Wilson R.K."/>
        </authorList>
    </citation>
    <scope>NUCLEOTIDE SEQUENCE [LARGE SCALE GENOMIC DNA]</scope>
    <source>
        <strain evidence="13">PB4641</strain>
    </source>
</reference>
<dbReference type="InParanoid" id="E3MM49"/>
<keyword evidence="6 11" id="KW-1133">Transmembrane helix</keyword>
<dbReference type="OrthoDB" id="3053196at2759"/>
<dbReference type="STRING" id="31234.E3MM49"/>
<dbReference type="PANTHER" id="PTHR12371:SF11">
    <property type="entry name" value="TRANSLOCATING CHAIN-ASSOCIATED MEMBRANE PROTEIN"/>
    <property type="match status" value="1"/>
</dbReference>
<evidence type="ECO:0000256" key="6">
    <source>
        <dbReference type="ARBA" id="ARBA00022989"/>
    </source>
</evidence>
<gene>
    <name evidence="13" type="ORF">CRE_30005</name>
</gene>
<dbReference type="InterPro" id="IPR016447">
    <property type="entry name" value="Translocation_assoc_membrane"/>
</dbReference>
<dbReference type="Pfam" id="PF03798">
    <property type="entry name" value="TRAM_LAG1_CLN8"/>
    <property type="match status" value="1"/>
</dbReference>
<feature type="transmembrane region" description="Helical" evidence="11">
    <location>
        <begin position="131"/>
        <end position="149"/>
    </location>
</feature>
<feature type="transmembrane region" description="Helical" evidence="11">
    <location>
        <begin position="169"/>
        <end position="188"/>
    </location>
</feature>
<feature type="transmembrane region" description="Helical" evidence="11">
    <location>
        <begin position="209"/>
        <end position="225"/>
    </location>
</feature>
<feature type="compositionally biased region" description="Basic and acidic residues" evidence="10">
    <location>
        <begin position="360"/>
        <end position="377"/>
    </location>
</feature>
<dbReference type="AlphaFoldDB" id="E3MM49"/>
<evidence type="ECO:0000256" key="8">
    <source>
        <dbReference type="PIRNR" id="PIRNR005449"/>
    </source>
</evidence>
<dbReference type="PANTHER" id="PTHR12371">
    <property type="entry name" value="TRANSLOCATION ASSOCIATED MEMBRANE PROTEIN"/>
    <property type="match status" value="1"/>
</dbReference>
<feature type="region of interest" description="Disordered" evidence="10">
    <location>
        <begin position="345"/>
        <end position="377"/>
    </location>
</feature>
<evidence type="ECO:0000256" key="1">
    <source>
        <dbReference type="ARBA" id="ARBA00004141"/>
    </source>
</evidence>
<dbReference type="PROSITE" id="PS50922">
    <property type="entry name" value="TLC"/>
    <property type="match status" value="1"/>
</dbReference>
<keyword evidence="3 8" id="KW-0813">Transport</keyword>
<dbReference type="SMART" id="SM00724">
    <property type="entry name" value="TLC"/>
    <property type="match status" value="1"/>
</dbReference>
<dbReference type="PIRSF" id="PIRSF005449">
    <property type="entry name" value="Translocation_assoc_membrane"/>
    <property type="match status" value="1"/>
</dbReference>
<feature type="transmembrane region" description="Helical" evidence="11">
    <location>
        <begin position="231"/>
        <end position="253"/>
    </location>
</feature>
<dbReference type="OMA" id="HYICLYT"/>
<accession>E3MM49</accession>
<evidence type="ECO:0000256" key="2">
    <source>
        <dbReference type="ARBA" id="ARBA00005999"/>
    </source>
</evidence>
<dbReference type="InterPro" id="IPR006634">
    <property type="entry name" value="TLC-dom"/>
</dbReference>
<evidence type="ECO:0000256" key="9">
    <source>
        <dbReference type="PROSITE-ProRule" id="PRU00205"/>
    </source>
</evidence>
<evidence type="ECO:0000256" key="10">
    <source>
        <dbReference type="SAM" id="MobiDB-lite"/>
    </source>
</evidence>
<evidence type="ECO:0000256" key="7">
    <source>
        <dbReference type="ARBA" id="ARBA00023136"/>
    </source>
</evidence>
<name>E3MM49_CAERE</name>
<feature type="transmembrane region" description="Helical" evidence="11">
    <location>
        <begin position="265"/>
        <end position="289"/>
    </location>
</feature>
<evidence type="ECO:0000259" key="12">
    <source>
        <dbReference type="PROSITE" id="PS50922"/>
    </source>
</evidence>
<feature type="transmembrane region" description="Helical" evidence="11">
    <location>
        <begin position="309"/>
        <end position="333"/>
    </location>
</feature>
<keyword evidence="7 9" id="KW-0472">Membrane</keyword>
<evidence type="ECO:0000256" key="3">
    <source>
        <dbReference type="ARBA" id="ARBA00022448"/>
    </source>
</evidence>
<keyword evidence="4 9" id="KW-0812">Transmembrane</keyword>
<dbReference type="Proteomes" id="UP000008281">
    <property type="component" value="Unassembled WGS sequence"/>
</dbReference>
<keyword evidence="5 8" id="KW-0653">Protein transport</keyword>
<sequence length="377" mass="43270">MVKPQGGTKASKKAQPPVLSHEFVIQNHGDIMSCIIMVFIVGLMFPFTNSISSVFIAPQYNGTYVVEAAGEGGQDREVYGYLSGLFDLPAVFFYSICWIVVHAVVQEYGLDKLTKKTHLSKVSTFKFGESFHQLFFVAYSLGHALFLISEQLENFIDIKRIWLGYPAEHRVMTASYKIFFLLQLAYWVHQFPEFYFQKLKREEIRQKTVQALVHIIFISAAYFLNFTRVGLVLIVLEYFTQLVFHIARLAHFLGRKTFSAPAFQAYNIIFILARFCSVILAVLTFWYGLRQAEQPFIDYSAGNFNTAVLRLNMLLGVVLLQLYLLYSFVAYHLGRFRDSAAKKEKKKANVAASQPKKEKKRQDSVSEKKESDSKKKN</sequence>
<comment type="subcellular location">
    <subcellularLocation>
        <location evidence="1">Membrane</location>
        <topology evidence="1">Multi-pass membrane protein</topology>
    </subcellularLocation>
</comment>
<protein>
    <recommendedName>
        <fullName evidence="8">Translocating chain-associated membrane protein</fullName>
    </recommendedName>
</protein>
<dbReference type="eggNOG" id="KOG1608">
    <property type="taxonomic scope" value="Eukaryota"/>
</dbReference>
<dbReference type="EMBL" id="DS268456">
    <property type="protein sequence ID" value="EFP04874.1"/>
    <property type="molecule type" value="Genomic_DNA"/>
</dbReference>
<feature type="transmembrane region" description="Helical" evidence="11">
    <location>
        <begin position="34"/>
        <end position="57"/>
    </location>
</feature>
<organism evidence="14">
    <name type="scientific">Caenorhabditis remanei</name>
    <name type="common">Caenorhabditis vulgaris</name>
    <dbReference type="NCBI Taxonomy" id="31234"/>
    <lineage>
        <taxon>Eukaryota</taxon>
        <taxon>Metazoa</taxon>
        <taxon>Ecdysozoa</taxon>
        <taxon>Nematoda</taxon>
        <taxon>Chromadorea</taxon>
        <taxon>Rhabditida</taxon>
        <taxon>Rhabditina</taxon>
        <taxon>Rhabditomorpha</taxon>
        <taxon>Rhabditoidea</taxon>
        <taxon>Rhabditidae</taxon>
        <taxon>Peloderinae</taxon>
        <taxon>Caenorhabditis</taxon>
    </lineage>
</organism>
<feature type="transmembrane region" description="Helical" evidence="11">
    <location>
        <begin position="91"/>
        <end position="110"/>
    </location>
</feature>
<keyword evidence="8" id="KW-0811">Translocation</keyword>
<evidence type="ECO:0000256" key="11">
    <source>
        <dbReference type="SAM" id="Phobius"/>
    </source>
</evidence>
<dbReference type="HOGENOM" id="CLU_062830_0_0_1"/>
<keyword evidence="14" id="KW-1185">Reference proteome</keyword>
<proteinExistence type="inferred from homology"/>